<proteinExistence type="predicted"/>
<reference evidence="2 3" key="1">
    <citation type="submission" date="2017-06" db="EMBL/GenBank/DDBJ databases">
        <title>Draft genome of Pseudomonas nitroreducens DF05.</title>
        <authorList>
            <person name="Iyer R."/>
        </authorList>
    </citation>
    <scope>NUCLEOTIDE SEQUENCE [LARGE SCALE GENOMIC DNA]</scope>
    <source>
        <strain evidence="2 3">DF05</strain>
    </source>
</reference>
<dbReference type="EMBL" id="NJBA01000004">
    <property type="protein sequence ID" value="OWP50547.1"/>
    <property type="molecule type" value="Genomic_DNA"/>
</dbReference>
<evidence type="ECO:0000313" key="3">
    <source>
        <dbReference type="Proteomes" id="UP000198145"/>
    </source>
</evidence>
<feature type="domain" description="Polysaccharide pyruvyl transferase" evidence="1">
    <location>
        <begin position="20"/>
        <end position="311"/>
    </location>
</feature>
<comment type="caution">
    <text evidence="2">The sequence shown here is derived from an EMBL/GenBank/DDBJ whole genome shotgun (WGS) entry which is preliminary data.</text>
</comment>
<dbReference type="Pfam" id="PF04230">
    <property type="entry name" value="PS_pyruv_trans"/>
    <property type="match status" value="1"/>
</dbReference>
<dbReference type="PANTHER" id="PTHR36836:SF1">
    <property type="entry name" value="COLANIC ACID BIOSYNTHESIS PROTEIN WCAK"/>
    <property type="match status" value="1"/>
</dbReference>
<dbReference type="Proteomes" id="UP000198145">
    <property type="component" value="Unassembled WGS sequence"/>
</dbReference>
<evidence type="ECO:0000313" key="2">
    <source>
        <dbReference type="EMBL" id="OWP50547.1"/>
    </source>
</evidence>
<dbReference type="PANTHER" id="PTHR36836">
    <property type="entry name" value="COLANIC ACID BIOSYNTHESIS PROTEIN WCAK"/>
    <property type="match status" value="1"/>
</dbReference>
<protein>
    <recommendedName>
        <fullName evidence="1">Polysaccharide pyruvyl transferase domain-containing protein</fullName>
    </recommendedName>
</protein>
<evidence type="ECO:0000259" key="1">
    <source>
        <dbReference type="Pfam" id="PF04230"/>
    </source>
</evidence>
<dbReference type="AlphaFoldDB" id="A0A2D0AEQ6"/>
<accession>A0A2D0AEQ6</accession>
<gene>
    <name evidence="2" type="ORF">CEG18_13470</name>
</gene>
<dbReference type="RefSeq" id="WP_088417932.1">
    <property type="nucleotide sequence ID" value="NZ_NJBA01000004.1"/>
</dbReference>
<sequence length="385" mass="43761">MQHNQRKLNAYIRGAYGPGNLGDDVLLEVCINILLKYFDESKISVGLYNPKNPGYFSKYRCRFRHISAPASADLLIYGGGGQFFEFKNSSSTRSIIHKIINTSRHGLNRHDLAKILINKLLRRGNISFKKSASICLGLGPFENSESDSIKHKISPFLKCDYKSVRDIESFQISEKYVSGVKTYTDPTFLVNHWLGSRSILRANKGNSIGVILRRWDLSEHGRKAVLNTIEAARLLISSGIVVTLISLYSDYDKELISELNDFNWKIWDPNKQTPDIFIEDIAKNFDILISTRAHGVLLPAQTGVPSVVIGIEPKLKNIHKLLPNGTLYCDGDDPYEIFKLAKSCLHNRERLERQLKSDVETQKIISEKFLDDFNSWLNLTIEKLQ</sequence>
<dbReference type="InterPro" id="IPR007345">
    <property type="entry name" value="Polysacch_pyruvyl_Trfase"/>
</dbReference>
<name>A0A2D0AEQ6_PSENT</name>
<organism evidence="2 3">
    <name type="scientific">Pseudomonas nitroreducens</name>
    <dbReference type="NCBI Taxonomy" id="46680"/>
    <lineage>
        <taxon>Bacteria</taxon>
        <taxon>Pseudomonadati</taxon>
        <taxon>Pseudomonadota</taxon>
        <taxon>Gammaproteobacteria</taxon>
        <taxon>Pseudomonadales</taxon>
        <taxon>Pseudomonadaceae</taxon>
        <taxon>Pseudomonas</taxon>
    </lineage>
</organism>